<comment type="caution">
    <text evidence="1">The sequence shown here is derived from an EMBL/GenBank/DDBJ whole genome shotgun (WGS) entry which is preliminary data.</text>
</comment>
<accession>A0A4R6XZY1</accession>
<keyword evidence="2" id="KW-1185">Reference proteome</keyword>
<dbReference type="Proteomes" id="UP000294480">
    <property type="component" value="Unassembled WGS sequence"/>
</dbReference>
<dbReference type="OrthoDB" id="9012348at2"/>
<reference evidence="1 2" key="1">
    <citation type="submission" date="2019-03" db="EMBL/GenBank/DDBJ databases">
        <title>Genomic Encyclopedia of Type Strains, Phase IV (KMG-IV): sequencing the most valuable type-strain genomes for metagenomic binning, comparative biology and taxonomic classification.</title>
        <authorList>
            <person name="Goeker M."/>
        </authorList>
    </citation>
    <scope>NUCLEOTIDE SEQUENCE [LARGE SCALE GENOMIC DNA]</scope>
    <source>
        <strain evidence="1 2">DSM 102852</strain>
    </source>
</reference>
<evidence type="ECO:0000313" key="1">
    <source>
        <dbReference type="EMBL" id="TDR27747.1"/>
    </source>
</evidence>
<gene>
    <name evidence="1" type="ORF">DFR44_1418</name>
</gene>
<dbReference type="RefSeq" id="WP_133621591.1">
    <property type="nucleotide sequence ID" value="NZ_SNZE01000041.1"/>
</dbReference>
<dbReference type="EMBL" id="SNZE01000041">
    <property type="protein sequence ID" value="TDR27747.1"/>
    <property type="molecule type" value="Genomic_DNA"/>
</dbReference>
<organism evidence="1 2">
    <name type="scientific">Hydromonas duriensis</name>
    <dbReference type="NCBI Taxonomy" id="1527608"/>
    <lineage>
        <taxon>Bacteria</taxon>
        <taxon>Pseudomonadati</taxon>
        <taxon>Pseudomonadota</taxon>
        <taxon>Betaproteobacteria</taxon>
        <taxon>Burkholderiales</taxon>
        <taxon>Burkholderiaceae</taxon>
        <taxon>Hydromonas</taxon>
    </lineage>
</organism>
<protein>
    <submittedName>
        <fullName evidence="1">Uncharacterized protein</fullName>
    </submittedName>
</protein>
<dbReference type="AlphaFoldDB" id="A0A4R6XZY1"/>
<evidence type="ECO:0000313" key="2">
    <source>
        <dbReference type="Proteomes" id="UP000294480"/>
    </source>
</evidence>
<sequence>MKRKRIVSRLINPLVGLQPLSQADQTKLSLHQHLALSAIRKGNGSEQDLFNLIKALELLYIAVSERPDYFVAPASGLTNIHQMAMEVYQAIEQGRTKEKQENRWSLTAETQADIAEALTALDDLLRHTTTFTVDAWLTARRHSVISGFFKCLNNRSK</sequence>
<name>A0A4R6XZY1_9BURK</name>
<proteinExistence type="predicted"/>